<gene>
    <name evidence="3" type="ORF">WYH_00629</name>
</gene>
<feature type="chain" id="PRO_5043545489" evidence="2">
    <location>
        <begin position="25"/>
        <end position="235"/>
    </location>
</feature>
<evidence type="ECO:0000313" key="3">
    <source>
        <dbReference type="EMBL" id="AKH41685.1"/>
    </source>
</evidence>
<keyword evidence="2" id="KW-0732">Signal</keyword>
<dbReference type="RefSeq" id="WP_156320055.1">
    <property type="nucleotide sequence ID" value="NZ_CP011452.2"/>
</dbReference>
<dbReference type="STRING" id="1267766.WYH_00629"/>
<dbReference type="KEGG" id="aay:WYH_00629"/>
<dbReference type="EMBL" id="CP011452">
    <property type="protein sequence ID" value="AKH41685.1"/>
    <property type="molecule type" value="Genomic_DNA"/>
</dbReference>
<accession>A0A0F7KSE9</accession>
<feature type="compositionally biased region" description="Polar residues" evidence="1">
    <location>
        <begin position="32"/>
        <end position="48"/>
    </location>
</feature>
<feature type="region of interest" description="Disordered" evidence="1">
    <location>
        <begin position="27"/>
        <end position="48"/>
    </location>
</feature>
<dbReference type="Proteomes" id="UP000034392">
    <property type="component" value="Chromosome"/>
</dbReference>
<evidence type="ECO:0000313" key="4">
    <source>
        <dbReference type="Proteomes" id="UP000034392"/>
    </source>
</evidence>
<organism evidence="3 4">
    <name type="scientific">Croceibacterium atlanticum</name>
    <dbReference type="NCBI Taxonomy" id="1267766"/>
    <lineage>
        <taxon>Bacteria</taxon>
        <taxon>Pseudomonadati</taxon>
        <taxon>Pseudomonadota</taxon>
        <taxon>Alphaproteobacteria</taxon>
        <taxon>Sphingomonadales</taxon>
        <taxon>Erythrobacteraceae</taxon>
        <taxon>Croceibacterium</taxon>
    </lineage>
</organism>
<evidence type="ECO:0000256" key="2">
    <source>
        <dbReference type="SAM" id="SignalP"/>
    </source>
</evidence>
<dbReference type="OrthoDB" id="7428252at2"/>
<protein>
    <submittedName>
        <fullName evidence="3">Uncharacterized protein</fullName>
    </submittedName>
</protein>
<reference evidence="3" key="1">
    <citation type="submission" date="2015-05" db="EMBL/GenBank/DDBJ databases">
        <title>The complete genome of Altererythrobacter atlanticus strain 26DY36.</title>
        <authorList>
            <person name="Wu Y.-H."/>
            <person name="Cheng H."/>
            <person name="Wu X.-W."/>
        </authorList>
    </citation>
    <scope>NUCLEOTIDE SEQUENCE [LARGE SCALE GENOMIC DNA]</scope>
    <source>
        <strain evidence="3">26DY36</strain>
    </source>
</reference>
<dbReference type="PATRIC" id="fig|1267766.3.peg.635"/>
<proteinExistence type="predicted"/>
<dbReference type="AlphaFoldDB" id="A0A0F7KSE9"/>
<feature type="signal peptide" evidence="2">
    <location>
        <begin position="1"/>
        <end position="24"/>
    </location>
</feature>
<evidence type="ECO:0000256" key="1">
    <source>
        <dbReference type="SAM" id="MobiDB-lite"/>
    </source>
</evidence>
<name>A0A0F7KSE9_9SPHN</name>
<keyword evidence="4" id="KW-1185">Reference proteome</keyword>
<sequence length="235" mass="25746">MKLRDALILLAGCSLFCGSGPAAAQDAAPTGSRISRPTANNHANNQTISEEDRALRATQDFSRCAIYSDRAVVIEFLASYSQKLDKKVARTIMNDGCLSHGQLMMPAETLRGGLFRQLLIDDFADQELVPADTAVQYARYFPELESSKSRTAYLMLDFASCVVRTDPENSRAFVTAIPGEPQEEEALKSLIPQLGPCMPDGLQVEFSKSMLTSYFAEALYREFEAAAVAQQAKAE</sequence>